<dbReference type="EMBL" id="GBRH01193124">
    <property type="protein sequence ID" value="JAE04772.1"/>
    <property type="molecule type" value="Transcribed_RNA"/>
</dbReference>
<protein>
    <submittedName>
        <fullName evidence="1">Uncharacterized protein</fullName>
    </submittedName>
</protein>
<proteinExistence type="predicted"/>
<dbReference type="AlphaFoldDB" id="A0A0A9EXE9"/>
<organism evidence="1">
    <name type="scientific">Arundo donax</name>
    <name type="common">Giant reed</name>
    <name type="synonym">Donax arundinaceus</name>
    <dbReference type="NCBI Taxonomy" id="35708"/>
    <lineage>
        <taxon>Eukaryota</taxon>
        <taxon>Viridiplantae</taxon>
        <taxon>Streptophyta</taxon>
        <taxon>Embryophyta</taxon>
        <taxon>Tracheophyta</taxon>
        <taxon>Spermatophyta</taxon>
        <taxon>Magnoliopsida</taxon>
        <taxon>Liliopsida</taxon>
        <taxon>Poales</taxon>
        <taxon>Poaceae</taxon>
        <taxon>PACMAD clade</taxon>
        <taxon>Arundinoideae</taxon>
        <taxon>Arundineae</taxon>
        <taxon>Arundo</taxon>
    </lineage>
</organism>
<sequence>MPPPHSSLSKPAHCTWSRLPSSSWLAIEFTSEAPAERNVEAAVDAPDDMIRM</sequence>
<name>A0A0A9EXE9_ARUDO</name>
<reference evidence="1" key="1">
    <citation type="submission" date="2014-09" db="EMBL/GenBank/DDBJ databases">
        <authorList>
            <person name="Magalhaes I.L.F."/>
            <person name="Oliveira U."/>
            <person name="Santos F.R."/>
            <person name="Vidigal T.H.D.A."/>
            <person name="Brescovit A.D."/>
            <person name="Santos A.J."/>
        </authorList>
    </citation>
    <scope>NUCLEOTIDE SEQUENCE</scope>
    <source>
        <tissue evidence="1">Shoot tissue taken approximately 20 cm above the soil surface</tissue>
    </source>
</reference>
<reference evidence="1" key="2">
    <citation type="journal article" date="2015" name="Data Brief">
        <title>Shoot transcriptome of the giant reed, Arundo donax.</title>
        <authorList>
            <person name="Barrero R.A."/>
            <person name="Guerrero F.D."/>
            <person name="Moolhuijzen P."/>
            <person name="Goolsby J.A."/>
            <person name="Tidwell J."/>
            <person name="Bellgard S.E."/>
            <person name="Bellgard M.I."/>
        </authorList>
    </citation>
    <scope>NUCLEOTIDE SEQUENCE</scope>
    <source>
        <tissue evidence="1">Shoot tissue taken approximately 20 cm above the soil surface</tissue>
    </source>
</reference>
<accession>A0A0A9EXE9</accession>
<evidence type="ECO:0000313" key="1">
    <source>
        <dbReference type="EMBL" id="JAE04772.1"/>
    </source>
</evidence>